<feature type="transmembrane region" description="Helical" evidence="1">
    <location>
        <begin position="112"/>
        <end position="131"/>
    </location>
</feature>
<feature type="transmembrane region" description="Helical" evidence="1">
    <location>
        <begin position="137"/>
        <end position="159"/>
    </location>
</feature>
<feature type="transmembrane region" description="Helical" evidence="1">
    <location>
        <begin position="76"/>
        <end position="100"/>
    </location>
</feature>
<keyword evidence="1" id="KW-0472">Membrane</keyword>
<keyword evidence="1" id="KW-0812">Transmembrane</keyword>
<dbReference type="OrthoDB" id="221164at2157"/>
<accession>M0NJR7</accession>
<feature type="transmembrane region" description="Helical" evidence="1">
    <location>
        <begin position="12"/>
        <end position="38"/>
    </location>
</feature>
<keyword evidence="3" id="KW-1185">Reference proteome</keyword>
<dbReference type="InterPro" id="IPR055943">
    <property type="entry name" value="DUF7521"/>
</dbReference>
<sequence>MSGSGLTVDGGSAAVVLFAIAIALATIAVGAWVAVSAYNGYRRSGDRSTWFLAVGIALAAAVHASLRVVLSTAGASLFLVNTVAVAVQFTGLVFVLYAVYGNPGRRTTRVMAGAAAGGALVFLVPVALVRADALAPLAAATVANGVTAGLGLFVAAQAFRGYQRYDRRPMLLFSVGIGLLTVGSFAVLNVPAAWASDALRIGSVLTVEFAGLLSIAASLRTE</sequence>
<evidence type="ECO:0000313" key="3">
    <source>
        <dbReference type="Proteomes" id="UP000011650"/>
    </source>
</evidence>
<name>M0NJR7_9EURY</name>
<comment type="caution">
    <text evidence="2">The sequence shown here is derived from an EMBL/GenBank/DDBJ whole genome shotgun (WGS) entry which is preliminary data.</text>
</comment>
<dbReference type="AlphaFoldDB" id="M0NJR7"/>
<reference evidence="2 3" key="1">
    <citation type="journal article" date="2014" name="PLoS Genet.">
        <title>Phylogenetically driven sequencing of extremely halophilic archaea reveals strategies for static and dynamic osmo-response.</title>
        <authorList>
            <person name="Becker E.A."/>
            <person name="Seitzer P.M."/>
            <person name="Tritt A."/>
            <person name="Larsen D."/>
            <person name="Krusor M."/>
            <person name="Yao A.I."/>
            <person name="Wu D."/>
            <person name="Madern D."/>
            <person name="Eisen J.A."/>
            <person name="Darling A.E."/>
            <person name="Facciotti M.T."/>
        </authorList>
    </citation>
    <scope>NUCLEOTIDE SEQUENCE [LARGE SCALE GENOMIC DNA]</scope>
    <source>
        <strain evidence="2 3">DSM 21995</strain>
    </source>
</reference>
<evidence type="ECO:0000313" key="2">
    <source>
        <dbReference type="EMBL" id="EMA58227.1"/>
    </source>
</evidence>
<dbReference type="Proteomes" id="UP000011650">
    <property type="component" value="Unassembled WGS sequence"/>
</dbReference>
<feature type="transmembrane region" description="Helical" evidence="1">
    <location>
        <begin position="171"/>
        <end position="192"/>
    </location>
</feature>
<dbReference type="EMBL" id="AOJG01000038">
    <property type="protein sequence ID" value="EMA58227.1"/>
    <property type="molecule type" value="Genomic_DNA"/>
</dbReference>
<dbReference type="STRING" id="1227482.C469_13495"/>
<dbReference type="Pfam" id="PF24365">
    <property type="entry name" value="DUF7521"/>
    <property type="match status" value="1"/>
</dbReference>
<organism evidence="2 3">
    <name type="scientific">Halorubrum lipolyticum DSM 21995</name>
    <dbReference type="NCBI Taxonomy" id="1227482"/>
    <lineage>
        <taxon>Archaea</taxon>
        <taxon>Methanobacteriati</taxon>
        <taxon>Methanobacteriota</taxon>
        <taxon>Stenosarchaea group</taxon>
        <taxon>Halobacteria</taxon>
        <taxon>Halobacteriales</taxon>
        <taxon>Haloferacaceae</taxon>
        <taxon>Halorubrum</taxon>
    </lineage>
</organism>
<keyword evidence="1" id="KW-1133">Transmembrane helix</keyword>
<dbReference type="RefSeq" id="WP_008007434.1">
    <property type="nucleotide sequence ID" value="NZ_AOJG01000038.1"/>
</dbReference>
<proteinExistence type="predicted"/>
<feature type="transmembrane region" description="Helical" evidence="1">
    <location>
        <begin position="198"/>
        <end position="219"/>
    </location>
</feature>
<feature type="transmembrane region" description="Helical" evidence="1">
    <location>
        <begin position="50"/>
        <end position="70"/>
    </location>
</feature>
<evidence type="ECO:0000256" key="1">
    <source>
        <dbReference type="SAM" id="Phobius"/>
    </source>
</evidence>
<gene>
    <name evidence="2" type="ORF">C469_13495</name>
</gene>
<dbReference type="PATRIC" id="fig|1227482.3.peg.2729"/>
<protein>
    <submittedName>
        <fullName evidence="2">Uncharacterized protein</fullName>
    </submittedName>
</protein>